<dbReference type="PROSITE" id="PS50006">
    <property type="entry name" value="FHA_DOMAIN"/>
    <property type="match status" value="1"/>
</dbReference>
<reference evidence="2" key="1">
    <citation type="submission" date="2006-10" db="EMBL/GenBank/DDBJ databases">
        <title>Complete sequence of Solibacter usitatus Ellin6076.</title>
        <authorList>
            <consortium name="US DOE Joint Genome Institute"/>
            <person name="Copeland A."/>
            <person name="Lucas S."/>
            <person name="Lapidus A."/>
            <person name="Barry K."/>
            <person name="Detter J.C."/>
            <person name="Glavina del Rio T."/>
            <person name="Hammon N."/>
            <person name="Israni S."/>
            <person name="Dalin E."/>
            <person name="Tice H."/>
            <person name="Pitluck S."/>
            <person name="Thompson L.S."/>
            <person name="Brettin T."/>
            <person name="Bruce D."/>
            <person name="Han C."/>
            <person name="Tapia R."/>
            <person name="Gilna P."/>
            <person name="Schmutz J."/>
            <person name="Larimer F."/>
            <person name="Land M."/>
            <person name="Hauser L."/>
            <person name="Kyrpides N."/>
            <person name="Mikhailova N."/>
            <person name="Janssen P.H."/>
            <person name="Kuske C.R."/>
            <person name="Richardson P."/>
        </authorList>
    </citation>
    <scope>NUCLEOTIDE SEQUENCE</scope>
    <source>
        <strain evidence="2">Ellin6076</strain>
    </source>
</reference>
<dbReference type="InterPro" id="IPR000253">
    <property type="entry name" value="FHA_dom"/>
</dbReference>
<evidence type="ECO:0000259" key="1">
    <source>
        <dbReference type="PROSITE" id="PS50006"/>
    </source>
</evidence>
<protein>
    <submittedName>
        <fullName evidence="2">Forkhead-associated protein</fullName>
    </submittedName>
</protein>
<feature type="domain" description="FHA" evidence="1">
    <location>
        <begin position="190"/>
        <end position="244"/>
    </location>
</feature>
<organism evidence="2">
    <name type="scientific">Solibacter usitatus (strain Ellin6076)</name>
    <dbReference type="NCBI Taxonomy" id="234267"/>
    <lineage>
        <taxon>Bacteria</taxon>
        <taxon>Pseudomonadati</taxon>
        <taxon>Acidobacteriota</taxon>
        <taxon>Terriglobia</taxon>
        <taxon>Bryobacterales</taxon>
        <taxon>Solibacteraceae</taxon>
        <taxon>Candidatus Solibacter</taxon>
    </lineage>
</organism>
<evidence type="ECO:0000313" key="2">
    <source>
        <dbReference type="EMBL" id="ABJ88426.1"/>
    </source>
</evidence>
<dbReference type="KEGG" id="sus:Acid_7518"/>
<dbReference type="InterPro" id="IPR042287">
    <property type="entry name" value="FhaA_N_sf"/>
</dbReference>
<dbReference type="Pfam" id="PF00498">
    <property type="entry name" value="FHA"/>
    <property type="match status" value="1"/>
</dbReference>
<dbReference type="InParanoid" id="Q01PJ4"/>
<dbReference type="CDD" id="cd00060">
    <property type="entry name" value="FHA"/>
    <property type="match status" value="1"/>
</dbReference>
<dbReference type="EMBL" id="CP000473">
    <property type="protein sequence ID" value="ABJ88426.1"/>
    <property type="molecule type" value="Genomic_DNA"/>
</dbReference>
<dbReference type="SUPFAM" id="SSF49879">
    <property type="entry name" value="SMAD/FHA domain"/>
    <property type="match status" value="1"/>
</dbReference>
<dbReference type="eggNOG" id="COG1716">
    <property type="taxonomic scope" value="Bacteria"/>
</dbReference>
<dbReference type="HOGENOM" id="CLU_1034065_0_0_0"/>
<gene>
    <name evidence="2" type="ordered locus">Acid_7518</name>
</gene>
<dbReference type="Gene3D" id="3.30.2320.60">
    <property type="entry name" value="FhaA, phosphopeptide-binding domain (DUF3662)"/>
    <property type="match status" value="1"/>
</dbReference>
<proteinExistence type="predicted"/>
<dbReference type="STRING" id="234267.Acid_7518"/>
<dbReference type="AlphaFoldDB" id="Q01PJ4"/>
<accession>Q01PJ4</accession>
<dbReference type="OrthoDB" id="128105at2"/>
<name>Q01PJ4_SOLUE</name>
<dbReference type="SMART" id="SM00240">
    <property type="entry name" value="FHA"/>
    <property type="match status" value="1"/>
</dbReference>
<dbReference type="Gene3D" id="2.60.200.20">
    <property type="match status" value="1"/>
</dbReference>
<dbReference type="InterPro" id="IPR008984">
    <property type="entry name" value="SMAD_FHA_dom_sf"/>
</dbReference>
<sequence length="286" mass="31926">MDRPATAHPATAREIILEIVRNMREGLEPLHYSTLPPAIFHVYLHPDDMERLRPILPRIIDEARRALDAELETLNRASLTERLKLSRRADPKIVAPDGGWQIRVLENTDDDAAPGDIMISSELALPAKDEFGSGSMTKRIATRRMGGVESTKQSYDAAPATVVPITSAFAVIEYDDHTGRKTYQMSKDEIVVGRGGRDYWTDIKLETLPDVSREHFRLRRDPASGQFFLKDLSRLGTTINGEKAPSSIEFESGEKRDRNLEAPVPARARIGLAGVVFLEFRSTAHG</sequence>